<dbReference type="Proteomes" id="UP001324380">
    <property type="component" value="Chromosome"/>
</dbReference>
<protein>
    <submittedName>
        <fullName evidence="2">Glycosyltransferase</fullName>
        <ecNumber evidence="2">2.4.-.-</ecNumber>
    </submittedName>
</protein>
<evidence type="ECO:0000259" key="1">
    <source>
        <dbReference type="Pfam" id="PF00535"/>
    </source>
</evidence>
<dbReference type="PANTHER" id="PTHR22916">
    <property type="entry name" value="GLYCOSYLTRANSFERASE"/>
    <property type="match status" value="1"/>
</dbReference>
<dbReference type="PANTHER" id="PTHR22916:SF3">
    <property type="entry name" value="UDP-GLCNAC:BETAGAL BETA-1,3-N-ACETYLGLUCOSAMINYLTRANSFERASE-LIKE PROTEIN 1"/>
    <property type="match status" value="1"/>
</dbReference>
<proteinExistence type="predicted"/>
<dbReference type="InterPro" id="IPR001173">
    <property type="entry name" value="Glyco_trans_2-like"/>
</dbReference>
<keyword evidence="2" id="KW-0808">Transferase</keyword>
<dbReference type="RefSeq" id="WP_321564148.1">
    <property type="nucleotide sequence ID" value="NZ_CP139558.1"/>
</dbReference>
<feature type="domain" description="Glycosyltransferase 2-like" evidence="1">
    <location>
        <begin position="10"/>
        <end position="134"/>
    </location>
</feature>
<dbReference type="Gene3D" id="3.90.550.10">
    <property type="entry name" value="Spore Coat Polysaccharide Biosynthesis Protein SpsA, Chain A"/>
    <property type="match status" value="1"/>
</dbReference>
<name>A0ABZ0TPF9_9SPHI</name>
<sequence length="286" mass="33481">MIIKPDLMVSVCCTTYNQEQFIAQTVESFLMQQTNFQFEIIIGEDCSTDSTGEILKSFTEKYPDKVKVITPEKNVGPHLNMVNAIKYCTGKYIAICDGDDYWTDPHKLQKQVDFLEQNPEYVICCHYTKVVDTHGNMLYVEPNPVPLVHTYHDLLSGKQVETKTATVVYRNLPEIHALFQKPWYFDCYAADKFLKIFATSVTGGKIYVIPEVMSCYRNHTGGIWSMIKTDKRMEMVISDFNLIIRKFSYRGIVKYKLLKLYLRRYIIYELKKRRIRKVYATVKYLL</sequence>
<keyword evidence="2" id="KW-0328">Glycosyltransferase</keyword>
<evidence type="ECO:0000313" key="3">
    <source>
        <dbReference type="Proteomes" id="UP001324380"/>
    </source>
</evidence>
<dbReference type="EC" id="2.4.-.-" evidence="2"/>
<organism evidence="2 3">
    <name type="scientific">Mucilaginibacter sabulilitoris</name>
    <dbReference type="NCBI Taxonomy" id="1173583"/>
    <lineage>
        <taxon>Bacteria</taxon>
        <taxon>Pseudomonadati</taxon>
        <taxon>Bacteroidota</taxon>
        <taxon>Sphingobacteriia</taxon>
        <taxon>Sphingobacteriales</taxon>
        <taxon>Sphingobacteriaceae</taxon>
        <taxon>Mucilaginibacter</taxon>
    </lineage>
</organism>
<dbReference type="GO" id="GO:0016757">
    <property type="term" value="F:glycosyltransferase activity"/>
    <property type="evidence" value="ECO:0007669"/>
    <property type="project" value="UniProtKB-KW"/>
</dbReference>
<gene>
    <name evidence="2" type="ORF">SNE25_05800</name>
</gene>
<reference evidence="2 3" key="1">
    <citation type="submission" date="2023-11" db="EMBL/GenBank/DDBJ databases">
        <title>Analysis of the Genomes of Mucilaginibacter gossypii cycad 4 and M. sabulilitoris SNA2: microbes with the potential for plant growth promotion.</title>
        <authorList>
            <person name="Hirsch A.M."/>
            <person name="Humm E."/>
            <person name="Rubbi M."/>
            <person name="Del Vecchio G."/>
            <person name="Ha S.M."/>
            <person name="Pellegrini M."/>
            <person name="Gunsalus R.P."/>
        </authorList>
    </citation>
    <scope>NUCLEOTIDE SEQUENCE [LARGE SCALE GENOMIC DNA]</scope>
    <source>
        <strain evidence="2 3">SNA2</strain>
    </source>
</reference>
<dbReference type="InterPro" id="IPR029044">
    <property type="entry name" value="Nucleotide-diphossugar_trans"/>
</dbReference>
<evidence type="ECO:0000313" key="2">
    <source>
        <dbReference type="EMBL" id="WPU95036.1"/>
    </source>
</evidence>
<dbReference type="EMBL" id="CP139558">
    <property type="protein sequence ID" value="WPU95036.1"/>
    <property type="molecule type" value="Genomic_DNA"/>
</dbReference>
<accession>A0ABZ0TPF9</accession>
<keyword evidence="3" id="KW-1185">Reference proteome</keyword>
<dbReference type="Pfam" id="PF00535">
    <property type="entry name" value="Glycos_transf_2"/>
    <property type="match status" value="1"/>
</dbReference>
<dbReference type="SUPFAM" id="SSF53448">
    <property type="entry name" value="Nucleotide-diphospho-sugar transferases"/>
    <property type="match status" value="1"/>
</dbReference>